<dbReference type="InterPro" id="IPR035979">
    <property type="entry name" value="RBD_domain_sf"/>
</dbReference>
<dbReference type="Ensembl" id="ENSCSAT00000009601.1">
    <property type="protein sequence ID" value="ENSCSAP00000007712.1"/>
    <property type="gene ID" value="ENSCSAG00000011517.1"/>
</dbReference>
<sequence length="356" mass="37063">PAPTSPHTGKGTLKIREGRDGRHGQEQLRKLFIGSLTETTGDSLREHFEKWGTFTGCVVIKDPQTKCSWGFGFVIYSCVEERYQRAISREDSAKSAAQLTAKKIFVGGIKEDIEEYNLRDHFKRYGKTETTEVMEDWQIGKRGFAFVTFDDHATVDKTVIQKYHNINGHNWEVKEAHSIQEMWSAGLQRGCGGGSGNFMGGGGNSGGGGSNFGCGRNFGGRRGYSGEAGGSRDSYGGGAGGCNGFGGDGGTYDGGPGSSGRGGYGGGGPGYRNQGARYGGGGYDGYNEGGNFGGGACGGTCGGGRNNNDSGNYSGRQQSNFGSMKGGSFGGRSSGSPYGGGYGSGGGVVDMVAEVF</sequence>
<dbReference type="PANTHER" id="PTHR48026:SF12">
    <property type="entry name" value="HETEROGENEOUS NUCLEAR RIBONUCLEOPROTEIN A3"/>
    <property type="match status" value="1"/>
</dbReference>
<reference evidence="5 6" key="1">
    <citation type="submission" date="2014-03" db="EMBL/GenBank/DDBJ databases">
        <authorList>
            <person name="Warren W."/>
            <person name="Wilson R.K."/>
        </authorList>
    </citation>
    <scope>NUCLEOTIDE SEQUENCE</scope>
</reference>
<dbReference type="GO" id="GO:0071013">
    <property type="term" value="C:catalytic step 2 spliceosome"/>
    <property type="evidence" value="ECO:0007669"/>
    <property type="project" value="TreeGrafter"/>
</dbReference>
<dbReference type="Gene3D" id="3.30.70.330">
    <property type="match status" value="2"/>
</dbReference>
<evidence type="ECO:0000259" key="4">
    <source>
        <dbReference type="PROSITE" id="PS50102"/>
    </source>
</evidence>
<dbReference type="GeneTree" id="ENSGT00940000154808"/>
<dbReference type="GO" id="GO:0003730">
    <property type="term" value="F:mRNA 3'-UTR binding"/>
    <property type="evidence" value="ECO:0007669"/>
    <property type="project" value="TreeGrafter"/>
</dbReference>
<dbReference type="jPOST" id="A0A0D9RGH3"/>
<feature type="compositionally biased region" description="Polar residues" evidence="3">
    <location>
        <begin position="309"/>
        <end position="321"/>
    </location>
</feature>
<keyword evidence="6" id="KW-1185">Reference proteome</keyword>
<organism evidence="5 6">
    <name type="scientific">Chlorocebus sabaeus</name>
    <name type="common">Green monkey</name>
    <name type="synonym">Simia sabaea</name>
    <dbReference type="NCBI Taxonomy" id="60711"/>
    <lineage>
        <taxon>Eukaryota</taxon>
        <taxon>Metazoa</taxon>
        <taxon>Chordata</taxon>
        <taxon>Craniata</taxon>
        <taxon>Vertebrata</taxon>
        <taxon>Euteleostomi</taxon>
        <taxon>Mammalia</taxon>
        <taxon>Eutheria</taxon>
        <taxon>Euarchontoglires</taxon>
        <taxon>Primates</taxon>
        <taxon>Haplorrhini</taxon>
        <taxon>Catarrhini</taxon>
        <taxon>Cercopithecidae</taxon>
        <taxon>Cercopithecinae</taxon>
        <taxon>Chlorocebus</taxon>
    </lineage>
</organism>
<dbReference type="PROSITE" id="PS50102">
    <property type="entry name" value="RRM"/>
    <property type="match status" value="2"/>
</dbReference>
<feature type="region of interest" description="Disordered" evidence="3">
    <location>
        <begin position="1"/>
        <end position="22"/>
    </location>
</feature>
<dbReference type="Pfam" id="PF00076">
    <property type="entry name" value="RRM_1"/>
    <property type="match status" value="2"/>
</dbReference>
<name>A0A0D9RGH3_CHLSB</name>
<dbReference type="PANTHER" id="PTHR48026">
    <property type="entry name" value="HOMOLOGOUS TO DROSOPHILA SQD (SQUID) PROTEIN"/>
    <property type="match status" value="1"/>
</dbReference>
<feature type="region of interest" description="Disordered" evidence="3">
    <location>
        <begin position="309"/>
        <end position="346"/>
    </location>
</feature>
<evidence type="ECO:0000313" key="6">
    <source>
        <dbReference type="Proteomes" id="UP000029965"/>
    </source>
</evidence>
<dbReference type="STRING" id="60711.ENSCSAP00000007712"/>
<dbReference type="SUPFAM" id="SSF54928">
    <property type="entry name" value="RNA-binding domain, RBD"/>
    <property type="match status" value="2"/>
</dbReference>
<dbReference type="InterPro" id="IPR012677">
    <property type="entry name" value="Nucleotide-bd_a/b_plait_sf"/>
</dbReference>
<evidence type="ECO:0000256" key="2">
    <source>
        <dbReference type="PROSITE-ProRule" id="PRU00176"/>
    </source>
</evidence>
<dbReference type="SMART" id="SM00360">
    <property type="entry name" value="RRM"/>
    <property type="match status" value="2"/>
</dbReference>
<accession>A0A0D9RGH3</accession>
<dbReference type="AlphaFoldDB" id="A0A0D9RGH3"/>
<feature type="domain" description="RRM" evidence="4">
    <location>
        <begin position="29"/>
        <end position="111"/>
    </location>
</feature>
<dbReference type="Proteomes" id="UP000029965">
    <property type="component" value="Chromosome 10"/>
</dbReference>
<dbReference type="InterPro" id="IPR000504">
    <property type="entry name" value="RRM_dom"/>
</dbReference>
<evidence type="ECO:0000256" key="1">
    <source>
        <dbReference type="ARBA" id="ARBA00022884"/>
    </source>
</evidence>
<evidence type="ECO:0000256" key="3">
    <source>
        <dbReference type="SAM" id="MobiDB-lite"/>
    </source>
</evidence>
<keyword evidence="1 2" id="KW-0694">RNA-binding</keyword>
<reference evidence="5" key="3">
    <citation type="submission" date="2025-09" db="UniProtKB">
        <authorList>
            <consortium name="Ensembl"/>
        </authorList>
    </citation>
    <scope>IDENTIFICATION</scope>
</reference>
<dbReference type="Bgee" id="ENSCSAG00000011517">
    <property type="expression patterns" value="Expressed in blood"/>
</dbReference>
<dbReference type="eggNOG" id="KOG0118">
    <property type="taxonomic scope" value="Eukaryota"/>
</dbReference>
<dbReference type="GO" id="GO:0000398">
    <property type="term" value="P:mRNA splicing, via spliceosome"/>
    <property type="evidence" value="ECO:0007669"/>
    <property type="project" value="TreeGrafter"/>
</dbReference>
<proteinExistence type="predicted"/>
<dbReference type="EMBL" id="AQIB01007932">
    <property type="status" value="NOT_ANNOTATED_CDS"/>
    <property type="molecule type" value="Genomic_DNA"/>
</dbReference>
<reference evidence="5" key="2">
    <citation type="submission" date="2025-08" db="UniProtKB">
        <authorList>
            <consortium name="Ensembl"/>
        </authorList>
    </citation>
    <scope>IDENTIFICATION</scope>
</reference>
<dbReference type="FunFam" id="3.30.70.330:FF:000158">
    <property type="entry name" value="heterogeneous nuclear ribonucleoprotein A3 isoform X1"/>
    <property type="match status" value="1"/>
</dbReference>
<feature type="compositionally biased region" description="Gly residues" evidence="3">
    <location>
        <begin position="324"/>
        <end position="346"/>
    </location>
</feature>
<evidence type="ECO:0000313" key="5">
    <source>
        <dbReference type="Ensembl" id="ENSCSAP00000007712.1"/>
    </source>
</evidence>
<protein>
    <recommendedName>
        <fullName evidence="4">RRM domain-containing protein</fullName>
    </recommendedName>
</protein>
<feature type="domain" description="RRM" evidence="4">
    <location>
        <begin position="102"/>
        <end position="178"/>
    </location>
</feature>